<reference evidence="2" key="2">
    <citation type="submission" date="2020-06" db="EMBL/GenBank/DDBJ databases">
        <title>Helianthus annuus Genome sequencing and assembly Release 2.</title>
        <authorList>
            <person name="Gouzy J."/>
            <person name="Langlade N."/>
            <person name="Munos S."/>
        </authorList>
    </citation>
    <scope>NUCLEOTIDE SEQUENCE</scope>
    <source>
        <tissue evidence="2">Leaves</tissue>
    </source>
</reference>
<keyword evidence="3" id="KW-1185">Reference proteome</keyword>
<proteinExistence type="predicted"/>
<reference evidence="2" key="1">
    <citation type="journal article" date="2017" name="Nature">
        <title>The sunflower genome provides insights into oil metabolism, flowering and Asterid evolution.</title>
        <authorList>
            <person name="Badouin H."/>
            <person name="Gouzy J."/>
            <person name="Grassa C.J."/>
            <person name="Murat F."/>
            <person name="Staton S.E."/>
            <person name="Cottret L."/>
            <person name="Lelandais-Briere C."/>
            <person name="Owens G.L."/>
            <person name="Carrere S."/>
            <person name="Mayjonade B."/>
            <person name="Legrand L."/>
            <person name="Gill N."/>
            <person name="Kane N.C."/>
            <person name="Bowers J.E."/>
            <person name="Hubner S."/>
            <person name="Bellec A."/>
            <person name="Berard A."/>
            <person name="Berges H."/>
            <person name="Blanchet N."/>
            <person name="Boniface M.C."/>
            <person name="Brunel D."/>
            <person name="Catrice O."/>
            <person name="Chaidir N."/>
            <person name="Claudel C."/>
            <person name="Donnadieu C."/>
            <person name="Faraut T."/>
            <person name="Fievet G."/>
            <person name="Helmstetter N."/>
            <person name="King M."/>
            <person name="Knapp S.J."/>
            <person name="Lai Z."/>
            <person name="Le Paslier M.C."/>
            <person name="Lippi Y."/>
            <person name="Lorenzon L."/>
            <person name="Mandel J.R."/>
            <person name="Marage G."/>
            <person name="Marchand G."/>
            <person name="Marquand E."/>
            <person name="Bret-Mestries E."/>
            <person name="Morien E."/>
            <person name="Nambeesan S."/>
            <person name="Nguyen T."/>
            <person name="Pegot-Espagnet P."/>
            <person name="Pouilly N."/>
            <person name="Raftis F."/>
            <person name="Sallet E."/>
            <person name="Schiex T."/>
            <person name="Thomas J."/>
            <person name="Vandecasteele C."/>
            <person name="Vares D."/>
            <person name="Vear F."/>
            <person name="Vautrin S."/>
            <person name="Crespi M."/>
            <person name="Mangin B."/>
            <person name="Burke J.M."/>
            <person name="Salse J."/>
            <person name="Munos S."/>
            <person name="Vincourt P."/>
            <person name="Rieseberg L.H."/>
            <person name="Langlade N.B."/>
        </authorList>
    </citation>
    <scope>NUCLEOTIDE SEQUENCE</scope>
    <source>
        <tissue evidence="2">Leaves</tissue>
    </source>
</reference>
<dbReference type="EMBL" id="MNCJ02000320">
    <property type="protein sequence ID" value="KAF5806688.1"/>
    <property type="molecule type" value="Genomic_DNA"/>
</dbReference>
<accession>A0A9K3J1E6</accession>
<evidence type="ECO:0000313" key="2">
    <source>
        <dbReference type="EMBL" id="KAF5806688.1"/>
    </source>
</evidence>
<keyword evidence="2" id="KW-0378">Hydrolase</keyword>
<dbReference type="AlphaFoldDB" id="A0A9K3J1E6"/>
<dbReference type="EC" id="3.2.1.4" evidence="2"/>
<evidence type="ECO:0000313" key="3">
    <source>
        <dbReference type="Proteomes" id="UP000215914"/>
    </source>
</evidence>
<organism evidence="2 3">
    <name type="scientific">Helianthus annuus</name>
    <name type="common">Common sunflower</name>
    <dbReference type="NCBI Taxonomy" id="4232"/>
    <lineage>
        <taxon>Eukaryota</taxon>
        <taxon>Viridiplantae</taxon>
        <taxon>Streptophyta</taxon>
        <taxon>Embryophyta</taxon>
        <taxon>Tracheophyta</taxon>
        <taxon>Spermatophyta</taxon>
        <taxon>Magnoliopsida</taxon>
        <taxon>eudicotyledons</taxon>
        <taxon>Gunneridae</taxon>
        <taxon>Pentapetalae</taxon>
        <taxon>asterids</taxon>
        <taxon>campanulids</taxon>
        <taxon>Asterales</taxon>
        <taxon>Asteraceae</taxon>
        <taxon>Asteroideae</taxon>
        <taxon>Heliantheae alliance</taxon>
        <taxon>Heliantheae</taxon>
        <taxon>Helianthus</taxon>
    </lineage>
</organism>
<keyword evidence="2" id="KW-0326">Glycosidase</keyword>
<evidence type="ECO:0000256" key="1">
    <source>
        <dbReference type="SAM" id="MobiDB-lite"/>
    </source>
</evidence>
<dbReference type="Gramene" id="mRNA:HanXRQr2_Chr05g0224521">
    <property type="protein sequence ID" value="mRNA:HanXRQr2_Chr05g0224521"/>
    <property type="gene ID" value="HanXRQr2_Chr05g0224521"/>
</dbReference>
<sequence length="63" mass="6814">MYGRDPWGGPLEINNANSAPDDDRSRNLNDFDKAGLSLSKGVWFCVVTEADTKKCTHVESGAG</sequence>
<gene>
    <name evidence="2" type="ORF">HanXRQr2_Chr05g0224521</name>
</gene>
<protein>
    <submittedName>
        <fullName evidence="2">Cellulase</fullName>
        <ecNumber evidence="2">3.2.1.4</ecNumber>
    </submittedName>
</protein>
<name>A0A9K3J1E6_HELAN</name>
<feature type="region of interest" description="Disordered" evidence="1">
    <location>
        <begin position="1"/>
        <end position="26"/>
    </location>
</feature>
<dbReference type="Proteomes" id="UP000215914">
    <property type="component" value="Unassembled WGS sequence"/>
</dbReference>
<comment type="caution">
    <text evidence="2">The sequence shown here is derived from an EMBL/GenBank/DDBJ whole genome shotgun (WGS) entry which is preliminary data.</text>
</comment>
<dbReference type="GO" id="GO:0008810">
    <property type="term" value="F:cellulase activity"/>
    <property type="evidence" value="ECO:0007669"/>
    <property type="project" value="UniProtKB-EC"/>
</dbReference>